<protein>
    <submittedName>
        <fullName evidence="2">Tat pathway signal protein</fullName>
    </submittedName>
</protein>
<feature type="region of interest" description="Disordered" evidence="1">
    <location>
        <begin position="27"/>
        <end position="54"/>
    </location>
</feature>
<dbReference type="OrthoDB" id="129242at2"/>
<dbReference type="Proteomes" id="UP000223913">
    <property type="component" value="Unassembled WGS sequence"/>
</dbReference>
<reference evidence="2 3" key="1">
    <citation type="submission" date="2017-10" db="EMBL/GenBank/DDBJ databases">
        <title>The draft genome sequence of Lewinella nigricans NBRC 102662.</title>
        <authorList>
            <person name="Wang K."/>
        </authorList>
    </citation>
    <scope>NUCLEOTIDE SEQUENCE [LARGE SCALE GENOMIC DNA]</scope>
    <source>
        <strain evidence="2 3">NBRC 102662</strain>
    </source>
</reference>
<dbReference type="Pfam" id="PF13618">
    <property type="entry name" value="Gluconate_2-dh3"/>
    <property type="match status" value="1"/>
</dbReference>
<proteinExistence type="predicted"/>
<evidence type="ECO:0000256" key="1">
    <source>
        <dbReference type="SAM" id="MobiDB-lite"/>
    </source>
</evidence>
<evidence type="ECO:0000313" key="3">
    <source>
        <dbReference type="Proteomes" id="UP000223913"/>
    </source>
</evidence>
<sequence>MDRRDSIKSFLIGSLAAPALLNGCAPEADTTNTDTGADNADNAASGNGHYGRTPEEKAYDEMLKSQTFFTDNEMTTIAILCDIILPASEEFGSATDAEVPAFIEFISKDITSHQLPLRGGISWLNHRSVKDFGVEFKDLSKEQQVTIIDEIAYPDPDADRQSAGVLFFDRMRNLTLTGYYTTEMGLQDLGYVGNRPNVWDGVPQNVLDKHGLAYEEEWLAKCVTPEQREAVAEWDEDGNLLN</sequence>
<feature type="compositionally biased region" description="Low complexity" evidence="1">
    <location>
        <begin position="28"/>
        <end position="47"/>
    </location>
</feature>
<dbReference type="AlphaFoldDB" id="A0A2D0NA95"/>
<dbReference type="EMBL" id="PDUD01000022">
    <property type="protein sequence ID" value="PHN05308.1"/>
    <property type="molecule type" value="Genomic_DNA"/>
</dbReference>
<keyword evidence="3" id="KW-1185">Reference proteome</keyword>
<comment type="caution">
    <text evidence="2">The sequence shown here is derived from an EMBL/GenBank/DDBJ whole genome shotgun (WGS) entry which is preliminary data.</text>
</comment>
<accession>A0A2D0NA95</accession>
<name>A0A2D0NA95_FLAN2</name>
<dbReference type="RefSeq" id="WP_099151359.1">
    <property type="nucleotide sequence ID" value="NZ_PDUD01000022.1"/>
</dbReference>
<evidence type="ECO:0000313" key="2">
    <source>
        <dbReference type="EMBL" id="PHN05308.1"/>
    </source>
</evidence>
<organism evidence="2 3">
    <name type="scientific">Flavilitoribacter nigricans (strain ATCC 23147 / DSM 23189 / NBRC 102662 / NCIMB 1420 / SS-2)</name>
    <name type="common">Lewinella nigricans</name>
    <dbReference type="NCBI Taxonomy" id="1122177"/>
    <lineage>
        <taxon>Bacteria</taxon>
        <taxon>Pseudomonadati</taxon>
        <taxon>Bacteroidota</taxon>
        <taxon>Saprospiria</taxon>
        <taxon>Saprospirales</taxon>
        <taxon>Lewinellaceae</taxon>
        <taxon>Flavilitoribacter</taxon>
    </lineage>
</organism>
<dbReference type="InterPro" id="IPR027056">
    <property type="entry name" value="Gluconate_2DH_su3"/>
</dbReference>
<gene>
    <name evidence="2" type="ORF">CRP01_17480</name>
</gene>